<feature type="non-terminal residue" evidence="1">
    <location>
        <position position="1"/>
    </location>
</feature>
<sequence>KEFLSIIRRRETENKDYINLQGFDLKMFLFDD</sequence>
<proteinExistence type="predicted"/>
<protein>
    <submittedName>
        <fullName evidence="1">Uncharacterized protein</fullName>
    </submittedName>
</protein>
<comment type="caution">
    <text evidence="1">The sequence shown here is derived from an EMBL/GenBank/DDBJ whole genome shotgun (WGS) entry which is preliminary data.</text>
</comment>
<name>X1KKU3_9ZZZZ</name>
<organism evidence="1">
    <name type="scientific">marine sediment metagenome</name>
    <dbReference type="NCBI Taxonomy" id="412755"/>
    <lineage>
        <taxon>unclassified sequences</taxon>
        <taxon>metagenomes</taxon>
        <taxon>ecological metagenomes</taxon>
    </lineage>
</organism>
<gene>
    <name evidence="1" type="ORF">S03H2_72512</name>
</gene>
<accession>X1KKU3</accession>
<reference evidence="1" key="1">
    <citation type="journal article" date="2014" name="Front. Microbiol.">
        <title>High frequency of phylogenetically diverse reductive dehalogenase-homologous genes in deep subseafloor sedimentary metagenomes.</title>
        <authorList>
            <person name="Kawai M."/>
            <person name="Futagami T."/>
            <person name="Toyoda A."/>
            <person name="Takaki Y."/>
            <person name="Nishi S."/>
            <person name="Hori S."/>
            <person name="Arai W."/>
            <person name="Tsubouchi T."/>
            <person name="Morono Y."/>
            <person name="Uchiyama I."/>
            <person name="Ito T."/>
            <person name="Fujiyama A."/>
            <person name="Inagaki F."/>
            <person name="Takami H."/>
        </authorList>
    </citation>
    <scope>NUCLEOTIDE SEQUENCE</scope>
    <source>
        <strain evidence="1">Expedition CK06-06</strain>
    </source>
</reference>
<dbReference type="AlphaFoldDB" id="X1KKU3"/>
<evidence type="ECO:0000313" key="1">
    <source>
        <dbReference type="EMBL" id="GAH90764.1"/>
    </source>
</evidence>
<dbReference type="EMBL" id="BARU01049078">
    <property type="protein sequence ID" value="GAH90764.1"/>
    <property type="molecule type" value="Genomic_DNA"/>
</dbReference>